<keyword evidence="5" id="KW-0698">rRNA processing</keyword>
<dbReference type="EMBL" id="CANTFL010001482">
    <property type="protein sequence ID" value="CAI5742918.1"/>
    <property type="molecule type" value="Genomic_DNA"/>
</dbReference>
<feature type="region of interest" description="Disordered" evidence="9">
    <location>
        <begin position="197"/>
        <end position="264"/>
    </location>
</feature>
<dbReference type="Proteomes" id="UP001162031">
    <property type="component" value="Unassembled WGS sequence"/>
</dbReference>
<dbReference type="GO" id="GO:0030688">
    <property type="term" value="C:preribosome, small subunit precursor"/>
    <property type="evidence" value="ECO:0007669"/>
    <property type="project" value="TreeGrafter"/>
</dbReference>
<organism evidence="10 11">
    <name type="scientific">Hyaloperonospora brassicae</name>
    <name type="common">Brassica downy mildew</name>
    <name type="synonym">Peronospora brassicae</name>
    <dbReference type="NCBI Taxonomy" id="162125"/>
    <lineage>
        <taxon>Eukaryota</taxon>
        <taxon>Sar</taxon>
        <taxon>Stramenopiles</taxon>
        <taxon>Oomycota</taxon>
        <taxon>Peronosporomycetes</taxon>
        <taxon>Peronosporales</taxon>
        <taxon>Peronosporaceae</taxon>
        <taxon>Hyaloperonospora</taxon>
    </lineage>
</organism>
<feature type="compositionally biased region" description="Basic residues" evidence="9">
    <location>
        <begin position="9"/>
        <end position="27"/>
    </location>
</feature>
<feature type="region of interest" description="Disordered" evidence="9">
    <location>
        <begin position="1"/>
        <end position="27"/>
    </location>
</feature>
<evidence type="ECO:0000313" key="11">
    <source>
        <dbReference type="Proteomes" id="UP001162031"/>
    </source>
</evidence>
<name>A0AAV0V303_HYABA</name>
<keyword evidence="6 8" id="KW-0175">Coiled coil</keyword>
<evidence type="ECO:0000256" key="4">
    <source>
        <dbReference type="ARBA" id="ARBA00019827"/>
    </source>
</evidence>
<feature type="coiled-coil region" evidence="8">
    <location>
        <begin position="49"/>
        <end position="111"/>
    </location>
</feature>
<comment type="similarity">
    <text evidence="2">Belongs to the EFG1 family.</text>
</comment>
<dbReference type="Pfam" id="PF10153">
    <property type="entry name" value="Efg1"/>
    <property type="match status" value="1"/>
</dbReference>
<gene>
    <name evidence="10" type="ORF">HBR001_LOCUS9220</name>
</gene>
<sequence>MAPTAGTRLRFKNARSKKVQHAKKSPSLKNRIRGLERFLSRGGIADATRRAKKAELQQLQEEYKQKSQAAVEKKIVEKCKRPRFFERVKVMRKLSQTKKCIEQAKDEAEKAVYEKKFMTYREQMMYIYYYPKSETYISLYPSTSHSEKKQTRQDELRAEAIARFEQEQPEEAFHHFCFNDGETADSGPARATKSAVDLLLKNPTKEMAKKQKKTRSKRDKSGEKQQYTPALVDQEDDDDGMPGTAREESEKNEEQEEEEDDFFL</sequence>
<dbReference type="GO" id="GO:0005730">
    <property type="term" value="C:nucleolus"/>
    <property type="evidence" value="ECO:0007669"/>
    <property type="project" value="UniProtKB-SubCell"/>
</dbReference>
<reference evidence="10" key="1">
    <citation type="submission" date="2022-12" db="EMBL/GenBank/DDBJ databases">
        <authorList>
            <person name="Webb A."/>
        </authorList>
    </citation>
    <scope>NUCLEOTIDE SEQUENCE</scope>
    <source>
        <strain evidence="10">Hp1</strain>
    </source>
</reference>
<evidence type="ECO:0000256" key="2">
    <source>
        <dbReference type="ARBA" id="ARBA00006916"/>
    </source>
</evidence>
<dbReference type="AlphaFoldDB" id="A0AAV0V303"/>
<evidence type="ECO:0000256" key="5">
    <source>
        <dbReference type="ARBA" id="ARBA00022552"/>
    </source>
</evidence>
<dbReference type="InterPro" id="IPR019310">
    <property type="entry name" value="Efg1"/>
</dbReference>
<feature type="compositionally biased region" description="Acidic residues" evidence="9">
    <location>
        <begin position="250"/>
        <end position="264"/>
    </location>
</feature>
<comment type="caution">
    <text evidence="10">The sequence shown here is derived from an EMBL/GenBank/DDBJ whole genome shotgun (WGS) entry which is preliminary data.</text>
</comment>
<dbReference type="InterPro" id="IPR050786">
    <property type="entry name" value="EFG1_rRNA-proc"/>
</dbReference>
<dbReference type="GO" id="GO:0000462">
    <property type="term" value="P:maturation of SSU-rRNA from tricistronic rRNA transcript (SSU-rRNA, 5.8S rRNA, LSU-rRNA)"/>
    <property type="evidence" value="ECO:0007669"/>
    <property type="project" value="TreeGrafter"/>
</dbReference>
<evidence type="ECO:0000256" key="7">
    <source>
        <dbReference type="ARBA" id="ARBA00023242"/>
    </source>
</evidence>
<proteinExistence type="inferred from homology"/>
<evidence type="ECO:0000256" key="8">
    <source>
        <dbReference type="SAM" id="Coils"/>
    </source>
</evidence>
<protein>
    <recommendedName>
        <fullName evidence="3">rRNA-processing protein EFG1</fullName>
    </recommendedName>
    <alternativeName>
        <fullName evidence="4">rRNA-processing protein efg1</fullName>
    </alternativeName>
</protein>
<keyword evidence="11" id="KW-1185">Reference proteome</keyword>
<evidence type="ECO:0000256" key="3">
    <source>
        <dbReference type="ARBA" id="ARBA00018689"/>
    </source>
</evidence>
<keyword evidence="7" id="KW-0539">Nucleus</keyword>
<accession>A0AAV0V303</accession>
<evidence type="ECO:0000256" key="6">
    <source>
        <dbReference type="ARBA" id="ARBA00023054"/>
    </source>
</evidence>
<evidence type="ECO:0000256" key="1">
    <source>
        <dbReference type="ARBA" id="ARBA00004604"/>
    </source>
</evidence>
<comment type="subcellular location">
    <subcellularLocation>
        <location evidence="1">Nucleus</location>
        <location evidence="1">Nucleolus</location>
    </subcellularLocation>
</comment>
<dbReference type="PANTHER" id="PTHR33911">
    <property type="entry name" value="RRNA-PROCESSING PROTEIN EFG1"/>
    <property type="match status" value="1"/>
</dbReference>
<evidence type="ECO:0000256" key="9">
    <source>
        <dbReference type="SAM" id="MobiDB-lite"/>
    </source>
</evidence>
<evidence type="ECO:0000313" key="10">
    <source>
        <dbReference type="EMBL" id="CAI5742918.1"/>
    </source>
</evidence>
<dbReference type="PANTHER" id="PTHR33911:SF1">
    <property type="entry name" value="RRNA-PROCESSING PROTEIN EFG1"/>
    <property type="match status" value="1"/>
</dbReference>